<organism evidence="3 4">
    <name type="scientific">Phytohabitans houttuyneae</name>
    <dbReference type="NCBI Taxonomy" id="1076126"/>
    <lineage>
        <taxon>Bacteria</taxon>
        <taxon>Bacillati</taxon>
        <taxon>Actinomycetota</taxon>
        <taxon>Actinomycetes</taxon>
        <taxon>Micromonosporales</taxon>
        <taxon>Micromonosporaceae</taxon>
    </lineage>
</organism>
<evidence type="ECO:0000313" key="4">
    <source>
        <dbReference type="Proteomes" id="UP000482800"/>
    </source>
</evidence>
<accession>A0A6V8KGV9</accession>
<gene>
    <name evidence="3" type="ORF">Phou_051170</name>
</gene>
<keyword evidence="4" id="KW-1185">Reference proteome</keyword>
<sequence length="437" mass="46520">MTVKVFFHLGQDTDPDTVVAVNRTVPRTTKVATAALTALLAGPTRAEQDSGYWSHFSPATAGMLRSVRIANGAAHADFRDLRKVIPNASSSAGSAALLAELNATLKQFDTVRTTVYSLNGDVAAFYEWLQMVPPVGQRAGLTDARRAAADFLTGVVGMRNLAPGSTRWRSDFIVTSDFRTRIAGTETATSGPITRVTLGGSATGFTVLGVNTDTIKVDSPKSAVNPDYYPVARSPLTISGSAWAFEGHVNVRVVQDRYGTVRRLGEGYVIGGGDELRPYTGQVRFTAPSAPVGWVVAAELSAVNGQVAKATAVKVRFAGVPADPSVLSVRATARPALRDLDVEPPDTVARNGWVMPTGRGTITFVVQAKNTTRVHFNLTPLTPGSPPTRLLGTASRSGGEFVFTWRYADEPLLARMSLTAINATGHTDRVVVNVFHP</sequence>
<dbReference type="Pfam" id="PF10648">
    <property type="entry name" value="Gmad2"/>
    <property type="match status" value="1"/>
</dbReference>
<dbReference type="Proteomes" id="UP000482800">
    <property type="component" value="Unassembled WGS sequence"/>
</dbReference>
<evidence type="ECO:0000313" key="3">
    <source>
        <dbReference type="EMBL" id="GFJ80937.1"/>
    </source>
</evidence>
<name>A0A6V8KGV9_9ACTN</name>
<dbReference type="EMBL" id="BLPF01000002">
    <property type="protein sequence ID" value="GFJ80937.1"/>
    <property type="molecule type" value="Genomic_DNA"/>
</dbReference>
<dbReference type="InterPro" id="IPR019606">
    <property type="entry name" value="GerMN"/>
</dbReference>
<feature type="domain" description="GerMN" evidence="1">
    <location>
        <begin position="16"/>
        <end position="113"/>
    </location>
</feature>
<protein>
    <submittedName>
        <fullName evidence="3">Uncharacterized protein</fullName>
    </submittedName>
</protein>
<evidence type="ECO:0000259" key="2">
    <source>
        <dbReference type="Pfam" id="PF10648"/>
    </source>
</evidence>
<comment type="caution">
    <text evidence="3">The sequence shown here is derived from an EMBL/GenBank/DDBJ whole genome shotgun (WGS) entry which is preliminary data.</text>
</comment>
<proteinExistence type="predicted"/>
<dbReference type="Pfam" id="PF10646">
    <property type="entry name" value="Germane"/>
    <property type="match status" value="1"/>
</dbReference>
<feature type="domain" description="Bacterial spore germination immunoglobulin-like" evidence="2">
    <location>
        <begin position="231"/>
        <end position="305"/>
    </location>
</feature>
<dbReference type="InterPro" id="IPR018911">
    <property type="entry name" value="Gmad2_Ig-like_dom"/>
</dbReference>
<reference evidence="3 4" key="2">
    <citation type="submission" date="2020-03" db="EMBL/GenBank/DDBJ databases">
        <authorList>
            <person name="Ichikawa N."/>
            <person name="Kimura A."/>
            <person name="Kitahashi Y."/>
            <person name="Uohara A."/>
        </authorList>
    </citation>
    <scope>NUCLEOTIDE SEQUENCE [LARGE SCALE GENOMIC DNA]</scope>
    <source>
        <strain evidence="3 4">NBRC 108639</strain>
    </source>
</reference>
<dbReference type="RefSeq" id="WP_173059401.1">
    <property type="nucleotide sequence ID" value="NZ_BLPF01000002.1"/>
</dbReference>
<dbReference type="AlphaFoldDB" id="A0A6V8KGV9"/>
<reference evidence="3 4" key="1">
    <citation type="submission" date="2020-03" db="EMBL/GenBank/DDBJ databases">
        <title>Whole genome shotgun sequence of Phytohabitans houttuyneae NBRC 108639.</title>
        <authorList>
            <person name="Komaki H."/>
            <person name="Tamura T."/>
        </authorList>
    </citation>
    <scope>NUCLEOTIDE SEQUENCE [LARGE SCALE GENOMIC DNA]</scope>
    <source>
        <strain evidence="3 4">NBRC 108639</strain>
    </source>
</reference>
<evidence type="ECO:0000259" key="1">
    <source>
        <dbReference type="Pfam" id="PF10646"/>
    </source>
</evidence>